<evidence type="ECO:0008006" key="4">
    <source>
        <dbReference type="Google" id="ProtNLM"/>
    </source>
</evidence>
<dbReference type="InterPro" id="IPR025367">
    <property type="entry name" value="DUF4271"/>
</dbReference>
<sequence>MEIDFLHRNIFSIDWATVLFVLTFATIVVTRITFPNRFDDFVRLAVSNKYLSTYRDSNNMKSGFTISMFFVQMISLSLFVHYIVSLTGYSQLSDFTVYLRILSILMFFVLVKYFIEKIIAVCFNMEDFAEQYNLVKVSYRSYLGLLFFPLIAILFYNRFTFDFFIWIVLGLFLMFNAILFVLLLKNYQKTFSRFLFYFILYLCTFEIAPYIIMYHWFVVSKT</sequence>
<gene>
    <name evidence="2" type="ORF">SAMN02927937_01625</name>
</gene>
<feature type="transmembrane region" description="Helical" evidence="1">
    <location>
        <begin position="139"/>
        <end position="157"/>
    </location>
</feature>
<feature type="transmembrane region" description="Helical" evidence="1">
    <location>
        <begin position="15"/>
        <end position="34"/>
    </location>
</feature>
<dbReference type="RefSeq" id="WP_091098810.1">
    <property type="nucleotide sequence ID" value="NZ_FNXE01000020.1"/>
</dbReference>
<keyword evidence="3" id="KW-1185">Reference proteome</keyword>
<feature type="transmembrane region" description="Helical" evidence="1">
    <location>
        <begin position="163"/>
        <end position="183"/>
    </location>
</feature>
<dbReference type="AlphaFoldDB" id="A0A1H6LCA9"/>
<keyword evidence="1" id="KW-0472">Membrane</keyword>
<reference evidence="2 3" key="1">
    <citation type="submission" date="2016-10" db="EMBL/GenBank/DDBJ databases">
        <authorList>
            <person name="de Groot N.N."/>
        </authorList>
    </citation>
    <scope>NUCLEOTIDE SEQUENCE [LARGE SCALE GENOMIC DNA]</scope>
    <source>
        <strain evidence="2 3">CGMCC 1.10825</strain>
    </source>
</reference>
<dbReference type="Proteomes" id="UP000199634">
    <property type="component" value="Unassembled WGS sequence"/>
</dbReference>
<keyword evidence="1" id="KW-0812">Transmembrane</keyword>
<accession>A0A1H6LCA9</accession>
<name>A0A1H6LCA9_9FLAO</name>
<protein>
    <recommendedName>
        <fullName evidence="4">DUF4271 domain-containing protein</fullName>
    </recommendedName>
</protein>
<evidence type="ECO:0000256" key="1">
    <source>
        <dbReference type="SAM" id="Phobius"/>
    </source>
</evidence>
<keyword evidence="1" id="KW-1133">Transmembrane helix</keyword>
<evidence type="ECO:0000313" key="3">
    <source>
        <dbReference type="Proteomes" id="UP000199634"/>
    </source>
</evidence>
<organism evidence="2 3">
    <name type="scientific">Paenimyroides marinum</name>
    <dbReference type="NCBI Taxonomy" id="1159016"/>
    <lineage>
        <taxon>Bacteria</taxon>
        <taxon>Pseudomonadati</taxon>
        <taxon>Bacteroidota</taxon>
        <taxon>Flavobacteriia</taxon>
        <taxon>Flavobacteriales</taxon>
        <taxon>Flavobacteriaceae</taxon>
        <taxon>Paenimyroides</taxon>
    </lineage>
</organism>
<feature type="transmembrane region" description="Helical" evidence="1">
    <location>
        <begin position="195"/>
        <end position="217"/>
    </location>
</feature>
<dbReference type="OrthoDB" id="1438590at2"/>
<feature type="transmembrane region" description="Helical" evidence="1">
    <location>
        <begin position="95"/>
        <end position="115"/>
    </location>
</feature>
<proteinExistence type="predicted"/>
<dbReference type="STRING" id="1159016.SAMN02927937_01625"/>
<feature type="transmembrane region" description="Helical" evidence="1">
    <location>
        <begin position="64"/>
        <end position="83"/>
    </location>
</feature>
<evidence type="ECO:0000313" key="2">
    <source>
        <dbReference type="EMBL" id="SEH82260.1"/>
    </source>
</evidence>
<dbReference type="Pfam" id="PF14093">
    <property type="entry name" value="DUF4271"/>
    <property type="match status" value="1"/>
</dbReference>
<dbReference type="EMBL" id="FNXE01000020">
    <property type="protein sequence ID" value="SEH82260.1"/>
    <property type="molecule type" value="Genomic_DNA"/>
</dbReference>